<organism evidence="3 4">
    <name type="scientific">Dibothriocephalus latus</name>
    <name type="common">Fish tapeworm</name>
    <name type="synonym">Diphyllobothrium latum</name>
    <dbReference type="NCBI Taxonomy" id="60516"/>
    <lineage>
        <taxon>Eukaryota</taxon>
        <taxon>Metazoa</taxon>
        <taxon>Spiralia</taxon>
        <taxon>Lophotrochozoa</taxon>
        <taxon>Platyhelminthes</taxon>
        <taxon>Cestoda</taxon>
        <taxon>Eucestoda</taxon>
        <taxon>Diphyllobothriidea</taxon>
        <taxon>Diphyllobothriidae</taxon>
        <taxon>Dibothriocephalus</taxon>
    </lineage>
</organism>
<evidence type="ECO:0000313" key="3">
    <source>
        <dbReference type="EMBL" id="VDN19535.1"/>
    </source>
</evidence>
<dbReference type="EMBL" id="UYRU01070275">
    <property type="protein sequence ID" value="VDN19535.1"/>
    <property type="molecule type" value="Genomic_DNA"/>
</dbReference>
<evidence type="ECO:0000313" key="4">
    <source>
        <dbReference type="Proteomes" id="UP000281553"/>
    </source>
</evidence>
<dbReference type="OrthoDB" id="6292807at2759"/>
<name>A0A3P7LR65_DIBLA</name>
<accession>A0A3P7LR65</accession>
<dbReference type="Proteomes" id="UP000281553">
    <property type="component" value="Unassembled WGS sequence"/>
</dbReference>
<keyword evidence="4" id="KW-1185">Reference proteome</keyword>
<evidence type="ECO:0000256" key="1">
    <source>
        <dbReference type="SAM" id="MobiDB-lite"/>
    </source>
</evidence>
<protein>
    <submittedName>
        <fullName evidence="3">Uncharacterized protein</fullName>
    </submittedName>
</protein>
<sequence>MSLTEGVETSAERDSGMATAIESPPPRSPIVLTLSCISIALVFIAVHACTLTYIQNVGASVKTSLYGLIGTSLAVNILFVIIALVAAVYRHNVYFFFVSNVLFFLMCKLFPCFNLYPKNAFVFTLTFH</sequence>
<evidence type="ECO:0000256" key="2">
    <source>
        <dbReference type="SAM" id="Phobius"/>
    </source>
</evidence>
<keyword evidence="2" id="KW-1133">Transmembrane helix</keyword>
<feature type="transmembrane region" description="Helical" evidence="2">
    <location>
        <begin position="94"/>
        <end position="116"/>
    </location>
</feature>
<dbReference type="AlphaFoldDB" id="A0A3P7LR65"/>
<feature type="transmembrane region" description="Helical" evidence="2">
    <location>
        <begin position="65"/>
        <end position="88"/>
    </location>
</feature>
<keyword evidence="2" id="KW-0812">Transmembrane</keyword>
<gene>
    <name evidence="3" type="ORF">DILT_LOCUS13438</name>
</gene>
<keyword evidence="2" id="KW-0472">Membrane</keyword>
<feature type="region of interest" description="Disordered" evidence="1">
    <location>
        <begin position="1"/>
        <end position="22"/>
    </location>
</feature>
<reference evidence="3 4" key="1">
    <citation type="submission" date="2018-11" db="EMBL/GenBank/DDBJ databases">
        <authorList>
            <consortium name="Pathogen Informatics"/>
        </authorList>
    </citation>
    <scope>NUCLEOTIDE SEQUENCE [LARGE SCALE GENOMIC DNA]</scope>
</reference>
<proteinExistence type="predicted"/>
<feature type="transmembrane region" description="Helical" evidence="2">
    <location>
        <begin position="30"/>
        <end position="53"/>
    </location>
</feature>